<organism evidence="1 2">
    <name type="scientific">Lithospermum erythrorhizon</name>
    <name type="common">Purple gromwell</name>
    <name type="synonym">Lithospermum officinale var. erythrorhizon</name>
    <dbReference type="NCBI Taxonomy" id="34254"/>
    <lineage>
        <taxon>Eukaryota</taxon>
        <taxon>Viridiplantae</taxon>
        <taxon>Streptophyta</taxon>
        <taxon>Embryophyta</taxon>
        <taxon>Tracheophyta</taxon>
        <taxon>Spermatophyta</taxon>
        <taxon>Magnoliopsida</taxon>
        <taxon>eudicotyledons</taxon>
        <taxon>Gunneridae</taxon>
        <taxon>Pentapetalae</taxon>
        <taxon>asterids</taxon>
        <taxon>lamiids</taxon>
        <taxon>Boraginales</taxon>
        <taxon>Boraginaceae</taxon>
        <taxon>Boraginoideae</taxon>
        <taxon>Lithospermeae</taxon>
        <taxon>Lithospermum</taxon>
    </lineage>
</organism>
<protein>
    <submittedName>
        <fullName evidence="1">Uncharacterized protein</fullName>
    </submittedName>
</protein>
<reference evidence="1 2" key="1">
    <citation type="submission" date="2024-01" db="EMBL/GenBank/DDBJ databases">
        <title>The complete chloroplast genome sequence of Lithospermum erythrorhizon: insights into the phylogenetic relationship among Boraginaceae species and the maternal lineages of purple gromwells.</title>
        <authorList>
            <person name="Okada T."/>
            <person name="Watanabe K."/>
        </authorList>
    </citation>
    <scope>NUCLEOTIDE SEQUENCE [LARGE SCALE GENOMIC DNA]</scope>
</reference>
<name>A0AAV3PLW7_LITER</name>
<sequence>MVKAFKQIEKNEVEKKIAEEKRFIVENIHLFPSQDMIDDEKVIPLFLNSENTPDQVQKEVAIVCSEGESHVPLKMVLPSQEDDFWSNQLPPSPIEFQKRRQAVKSRFLSTPYEKHVGSSKLPESDTKLLMFAWNENEDCFWKNGKSFDENWDKKGRTTMEKENNKFRRETCLSILKSFTNEIQKEVQTEANLFCEKKIEEILKANNEKQAREETKKQKKRKK</sequence>
<accession>A0AAV3PLW7</accession>
<keyword evidence="2" id="KW-1185">Reference proteome</keyword>
<evidence type="ECO:0000313" key="2">
    <source>
        <dbReference type="Proteomes" id="UP001454036"/>
    </source>
</evidence>
<dbReference type="EMBL" id="BAABME010001894">
    <property type="protein sequence ID" value="GAA0152006.1"/>
    <property type="molecule type" value="Genomic_DNA"/>
</dbReference>
<comment type="caution">
    <text evidence="1">The sequence shown here is derived from an EMBL/GenBank/DDBJ whole genome shotgun (WGS) entry which is preliminary data.</text>
</comment>
<evidence type="ECO:0000313" key="1">
    <source>
        <dbReference type="EMBL" id="GAA0152006.1"/>
    </source>
</evidence>
<dbReference type="AlphaFoldDB" id="A0AAV3PLW7"/>
<proteinExistence type="predicted"/>
<gene>
    <name evidence="1" type="ORF">LIER_10597</name>
</gene>
<dbReference type="Proteomes" id="UP001454036">
    <property type="component" value="Unassembled WGS sequence"/>
</dbReference>